<dbReference type="Gene3D" id="1.10.10.10">
    <property type="entry name" value="Winged helix-like DNA-binding domain superfamily/Winged helix DNA-binding domain"/>
    <property type="match status" value="1"/>
</dbReference>
<keyword evidence="3" id="KW-1185">Reference proteome</keyword>
<feature type="domain" description="HTH marR-type" evidence="1">
    <location>
        <begin position="28"/>
        <end position="163"/>
    </location>
</feature>
<evidence type="ECO:0000313" key="2">
    <source>
        <dbReference type="EMBL" id="MEK0246888.1"/>
    </source>
</evidence>
<dbReference type="PANTHER" id="PTHR33164">
    <property type="entry name" value="TRANSCRIPTIONAL REGULATOR, MARR FAMILY"/>
    <property type="match status" value="1"/>
</dbReference>
<accession>A0ABU8Z0Z8</accession>
<evidence type="ECO:0000259" key="1">
    <source>
        <dbReference type="PROSITE" id="PS50995"/>
    </source>
</evidence>
<dbReference type="PROSITE" id="PS50995">
    <property type="entry name" value="HTH_MARR_2"/>
    <property type="match status" value="1"/>
</dbReference>
<dbReference type="SMART" id="SM00347">
    <property type="entry name" value="HTH_MARR"/>
    <property type="match status" value="1"/>
</dbReference>
<dbReference type="Pfam" id="PF01047">
    <property type="entry name" value="MarR"/>
    <property type="match status" value="1"/>
</dbReference>
<evidence type="ECO:0000313" key="3">
    <source>
        <dbReference type="Proteomes" id="UP001334005"/>
    </source>
</evidence>
<dbReference type="PANTHER" id="PTHR33164:SF104">
    <property type="entry name" value="TRANSCRIPTIONAL REGULATORY PROTEIN"/>
    <property type="match status" value="1"/>
</dbReference>
<dbReference type="PRINTS" id="PR00598">
    <property type="entry name" value="HTHMARR"/>
</dbReference>
<dbReference type="RefSeq" id="WP_095099007.1">
    <property type="nucleotide sequence ID" value="NZ_JARXNH020000042.1"/>
</dbReference>
<dbReference type="InterPro" id="IPR036390">
    <property type="entry name" value="WH_DNA-bd_sf"/>
</dbReference>
<gene>
    <name evidence="2" type="ORF">QFI66_001870</name>
</gene>
<reference evidence="2 3" key="1">
    <citation type="submission" date="2024-03" db="EMBL/GenBank/DDBJ databases">
        <title>Two novel Raoultella species associated with bleeding cankers of broadleaf hosts, Raoultella scottia sp. nov. and Raoultella lignicola sp. nov.</title>
        <authorList>
            <person name="Brady C.L."/>
        </authorList>
    </citation>
    <scope>NUCLEOTIDE SEQUENCE [LARGE SCALE GENOMIC DNA]</scope>
    <source>
        <strain evidence="2 3">BAC 10a-01-01</strain>
    </source>
</reference>
<dbReference type="InterPro" id="IPR036388">
    <property type="entry name" value="WH-like_DNA-bd_sf"/>
</dbReference>
<dbReference type="EMBL" id="JARXNH020000042">
    <property type="protein sequence ID" value="MEK0246888.1"/>
    <property type="molecule type" value="Genomic_DNA"/>
</dbReference>
<protein>
    <submittedName>
        <fullName evidence="2">MarR family transcriptional regulator</fullName>
    </submittedName>
</protein>
<dbReference type="SUPFAM" id="SSF46785">
    <property type="entry name" value="Winged helix' DNA-binding domain"/>
    <property type="match status" value="1"/>
</dbReference>
<sequence>MDKSPQADAVDRILEQWKRERPDLDCSPMGPIGRLKRCAMLLEPRVEAAFIQHDLVRWEFDMLATLRRAGEPFTLSPTQLFSTLMITSGTMTHRLKALEKRGFIHRLANPQDARSMLVALTPEGRERIDRAVETHVENERQLLAGLSAEQRQRLNDALTVLMRLLEEN</sequence>
<organism evidence="2 3">
    <name type="scientific">Raoultella scottii</name>
    <dbReference type="NCBI Taxonomy" id="3040937"/>
    <lineage>
        <taxon>Bacteria</taxon>
        <taxon>Pseudomonadati</taxon>
        <taxon>Pseudomonadota</taxon>
        <taxon>Gammaproteobacteria</taxon>
        <taxon>Enterobacterales</taxon>
        <taxon>Enterobacteriaceae</taxon>
        <taxon>Klebsiella/Raoultella group</taxon>
        <taxon>Raoultella</taxon>
    </lineage>
</organism>
<dbReference type="InterPro" id="IPR039422">
    <property type="entry name" value="MarR/SlyA-like"/>
</dbReference>
<proteinExistence type="predicted"/>
<name>A0ABU8Z0Z8_9ENTR</name>
<dbReference type="InterPro" id="IPR000835">
    <property type="entry name" value="HTH_MarR-typ"/>
</dbReference>
<dbReference type="Proteomes" id="UP001334005">
    <property type="component" value="Unassembled WGS sequence"/>
</dbReference>
<comment type="caution">
    <text evidence="2">The sequence shown here is derived from an EMBL/GenBank/DDBJ whole genome shotgun (WGS) entry which is preliminary data.</text>
</comment>